<dbReference type="PANTHER" id="PTHR48090:SF7">
    <property type="entry name" value="RFBJ PROTEIN"/>
    <property type="match status" value="1"/>
</dbReference>
<dbReference type="InterPro" id="IPR029044">
    <property type="entry name" value="Nucleotide-diphossugar_trans"/>
</dbReference>
<dbReference type="EMBL" id="CP072648">
    <property type="protein sequence ID" value="QUW02276.1"/>
    <property type="molecule type" value="Genomic_DNA"/>
</dbReference>
<accession>A0ABX8B5M4</accession>
<dbReference type="Gene3D" id="3.90.550.10">
    <property type="entry name" value="Spore Coat Polysaccharide Biosynthesis Protein SpsA, Chain A"/>
    <property type="match status" value="1"/>
</dbReference>
<dbReference type="SUPFAM" id="SSF53448">
    <property type="entry name" value="Nucleotide-diphospho-sugar transferases"/>
    <property type="match status" value="1"/>
</dbReference>
<evidence type="ECO:0000313" key="3">
    <source>
        <dbReference type="Proteomes" id="UP000676506"/>
    </source>
</evidence>
<organism evidence="2 3">
    <name type="scientific">Chloracidobacterium validum</name>
    <dbReference type="NCBI Taxonomy" id="2821543"/>
    <lineage>
        <taxon>Bacteria</taxon>
        <taxon>Pseudomonadati</taxon>
        <taxon>Acidobacteriota</taxon>
        <taxon>Terriglobia</taxon>
        <taxon>Terriglobales</taxon>
        <taxon>Acidobacteriaceae</taxon>
        <taxon>Chloracidobacterium</taxon>
    </lineage>
</organism>
<evidence type="ECO:0000313" key="2">
    <source>
        <dbReference type="EMBL" id="QUW02276.1"/>
    </source>
</evidence>
<evidence type="ECO:0000259" key="1">
    <source>
        <dbReference type="Pfam" id="PF00535"/>
    </source>
</evidence>
<keyword evidence="3" id="KW-1185">Reference proteome</keyword>
<dbReference type="InterPro" id="IPR050256">
    <property type="entry name" value="Glycosyltransferase_2"/>
</dbReference>
<reference evidence="2 3" key="1">
    <citation type="submission" date="2021-03" db="EMBL/GenBank/DDBJ databases">
        <title>Genomic and phenotypic characterization of Chloracidobacterium isolates provides evidence for multiple species.</title>
        <authorList>
            <person name="Saini M.K."/>
            <person name="Costas A.M.G."/>
            <person name="Tank M."/>
            <person name="Bryant D.A."/>
        </authorList>
    </citation>
    <scope>NUCLEOTIDE SEQUENCE [LARGE SCALE GENOMIC DNA]</scope>
    <source>
        <strain evidence="2 3">BV2-C</strain>
    </source>
</reference>
<dbReference type="CDD" id="cd04179">
    <property type="entry name" value="DPM_DPG-synthase_like"/>
    <property type="match status" value="1"/>
</dbReference>
<dbReference type="PANTHER" id="PTHR48090">
    <property type="entry name" value="UNDECAPRENYL-PHOSPHATE 4-DEOXY-4-FORMAMIDO-L-ARABINOSE TRANSFERASE-RELATED"/>
    <property type="match status" value="1"/>
</dbReference>
<gene>
    <name evidence="2" type="ORF">J8C06_07875</name>
</gene>
<name>A0ABX8B5M4_9BACT</name>
<dbReference type="RefSeq" id="WP_211428166.1">
    <property type="nucleotide sequence ID" value="NZ_CP072648.1"/>
</dbReference>
<dbReference type="Pfam" id="PF00535">
    <property type="entry name" value="Glycos_transf_2"/>
    <property type="match status" value="1"/>
</dbReference>
<protein>
    <submittedName>
        <fullName evidence="2">Glycosyltransferase family 2 protein</fullName>
    </submittedName>
</protein>
<proteinExistence type="predicted"/>
<sequence length="259" mass="28869">MNVATGTAKPQVASSASSNQRATLKVLAVPIAFNEEKKIGRVLDRFSPNLVDAIAVVDDASTDGTPQVIREKGAIHLRHDKQSGAGAAIRTAIRYAREQGYDVIVILAGNDKDRPAEIPRLLEPIASGACDFVQGSRYLPGGDFGNMPFYRQIATRFVHPILFSLAARRRVTDSTNGFRAIRLSIFDDPRIDIDQTWLDKYELEPYLMFKAIRLGYGFQEVPVTKIYPPKELGYTKMKPFSGWWSILRPIIYLGLGLKK</sequence>
<dbReference type="Proteomes" id="UP000676506">
    <property type="component" value="Chromosome 1"/>
</dbReference>
<dbReference type="InterPro" id="IPR001173">
    <property type="entry name" value="Glyco_trans_2-like"/>
</dbReference>
<feature type="domain" description="Glycosyltransferase 2-like" evidence="1">
    <location>
        <begin position="31"/>
        <end position="186"/>
    </location>
</feature>